<dbReference type="AlphaFoldDB" id="A0A919EGM1"/>
<reference evidence="2" key="2">
    <citation type="submission" date="2020-09" db="EMBL/GenBank/DDBJ databases">
        <authorList>
            <person name="Sun Q."/>
            <person name="Ohkuma M."/>
        </authorList>
    </citation>
    <scope>NUCLEOTIDE SEQUENCE</scope>
    <source>
        <strain evidence="2">JCM 4059</strain>
    </source>
</reference>
<gene>
    <name evidence="2" type="ORF">GCM10010218_62310</name>
</gene>
<protein>
    <submittedName>
        <fullName evidence="2">Uncharacterized protein</fullName>
    </submittedName>
</protein>
<sequence>MHRPTGPDDGGHHGNDREQGNGQENRRGADRLGADRLGRPRDGPEPCPPRPALAYAVRMINTTPAAAS</sequence>
<feature type="region of interest" description="Disordered" evidence="1">
    <location>
        <begin position="1"/>
        <end position="53"/>
    </location>
</feature>
<name>A0A919EGM1_9ACTN</name>
<dbReference type="Proteomes" id="UP000638313">
    <property type="component" value="Unassembled WGS sequence"/>
</dbReference>
<comment type="caution">
    <text evidence="2">The sequence shown here is derived from an EMBL/GenBank/DDBJ whole genome shotgun (WGS) entry which is preliminary data.</text>
</comment>
<reference evidence="2" key="1">
    <citation type="journal article" date="2014" name="Int. J. Syst. Evol. Microbiol.">
        <title>Complete genome sequence of Corynebacterium casei LMG S-19264T (=DSM 44701T), isolated from a smear-ripened cheese.</title>
        <authorList>
            <consortium name="US DOE Joint Genome Institute (JGI-PGF)"/>
            <person name="Walter F."/>
            <person name="Albersmeier A."/>
            <person name="Kalinowski J."/>
            <person name="Ruckert C."/>
        </authorList>
    </citation>
    <scope>NUCLEOTIDE SEQUENCE</scope>
    <source>
        <strain evidence="2">JCM 4059</strain>
    </source>
</reference>
<accession>A0A919EGM1</accession>
<evidence type="ECO:0000256" key="1">
    <source>
        <dbReference type="SAM" id="MobiDB-lite"/>
    </source>
</evidence>
<evidence type="ECO:0000313" key="3">
    <source>
        <dbReference type="Proteomes" id="UP000638313"/>
    </source>
</evidence>
<feature type="compositionally biased region" description="Basic and acidic residues" evidence="1">
    <location>
        <begin position="1"/>
        <end position="44"/>
    </location>
</feature>
<evidence type="ECO:0000313" key="2">
    <source>
        <dbReference type="EMBL" id="GHF72533.1"/>
    </source>
</evidence>
<dbReference type="EMBL" id="BNBD01000022">
    <property type="protein sequence ID" value="GHF72533.1"/>
    <property type="molecule type" value="Genomic_DNA"/>
</dbReference>
<proteinExistence type="predicted"/>
<keyword evidence="3" id="KW-1185">Reference proteome</keyword>
<organism evidence="2 3">
    <name type="scientific">Streptomyces mashuensis</name>
    <dbReference type="NCBI Taxonomy" id="33904"/>
    <lineage>
        <taxon>Bacteria</taxon>
        <taxon>Bacillati</taxon>
        <taxon>Actinomycetota</taxon>
        <taxon>Actinomycetes</taxon>
        <taxon>Kitasatosporales</taxon>
        <taxon>Streptomycetaceae</taxon>
        <taxon>Streptomyces</taxon>
    </lineage>
</organism>